<evidence type="ECO:0000256" key="1">
    <source>
        <dbReference type="ARBA" id="ARBA00010169"/>
    </source>
</evidence>
<dbReference type="InterPro" id="IPR011322">
    <property type="entry name" value="N-reg_PII-like_a/b"/>
</dbReference>
<dbReference type="AlphaFoldDB" id="A0A0K2GHU8"/>
<proteinExistence type="inferred from homology"/>
<gene>
    <name evidence="2" type="ORF">NITMOv2_4163</name>
</gene>
<dbReference type="PATRIC" id="fig|42253.5.peg.4112"/>
<organism evidence="2 3">
    <name type="scientific">Nitrospira moscoviensis</name>
    <dbReference type="NCBI Taxonomy" id="42253"/>
    <lineage>
        <taxon>Bacteria</taxon>
        <taxon>Pseudomonadati</taxon>
        <taxon>Nitrospirota</taxon>
        <taxon>Nitrospiria</taxon>
        <taxon>Nitrospirales</taxon>
        <taxon>Nitrospiraceae</taxon>
        <taxon>Nitrospira</taxon>
    </lineage>
</organism>
<accession>A0A0K2GHU8</accession>
<evidence type="ECO:0000313" key="2">
    <source>
        <dbReference type="EMBL" id="ALA60543.1"/>
    </source>
</evidence>
<dbReference type="KEGG" id="nmv:NITMOv2_4163"/>
<dbReference type="InterPro" id="IPR004323">
    <property type="entry name" value="Ion_tolerance_CutA"/>
</dbReference>
<dbReference type="Pfam" id="PF03091">
    <property type="entry name" value="CutA1"/>
    <property type="match status" value="1"/>
</dbReference>
<evidence type="ECO:0000313" key="3">
    <source>
        <dbReference type="Proteomes" id="UP000069205"/>
    </source>
</evidence>
<dbReference type="GO" id="GO:0010038">
    <property type="term" value="P:response to metal ion"/>
    <property type="evidence" value="ECO:0007669"/>
    <property type="project" value="InterPro"/>
</dbReference>
<reference evidence="2 3" key="1">
    <citation type="journal article" date="2015" name="Proc. Natl. Acad. Sci. U.S.A.">
        <title>Expanded metabolic versatility of ubiquitous nitrite-oxidizing bacteria from the genus Nitrospira.</title>
        <authorList>
            <person name="Koch H."/>
            <person name="Lucker S."/>
            <person name="Albertsen M."/>
            <person name="Kitzinger K."/>
            <person name="Herbold C."/>
            <person name="Spieck E."/>
            <person name="Nielsen P.H."/>
            <person name="Wagner M."/>
            <person name="Daims H."/>
        </authorList>
    </citation>
    <scope>NUCLEOTIDE SEQUENCE [LARGE SCALE GENOMIC DNA]</scope>
    <source>
        <strain evidence="2 3">NSP M-1</strain>
    </source>
</reference>
<dbReference type="PANTHER" id="PTHR23419">
    <property type="entry name" value="DIVALENT CATION TOLERANCE CUTA-RELATED"/>
    <property type="match status" value="1"/>
</dbReference>
<dbReference type="GO" id="GO:0005507">
    <property type="term" value="F:copper ion binding"/>
    <property type="evidence" value="ECO:0007669"/>
    <property type="project" value="TreeGrafter"/>
</dbReference>
<dbReference type="PANTHER" id="PTHR23419:SF8">
    <property type="entry name" value="FI09726P"/>
    <property type="match status" value="1"/>
</dbReference>
<name>A0A0K2GHU8_NITMO</name>
<dbReference type="SUPFAM" id="SSF54913">
    <property type="entry name" value="GlnB-like"/>
    <property type="match status" value="1"/>
</dbReference>
<comment type="similarity">
    <text evidence="1">Belongs to the CutA family.</text>
</comment>
<dbReference type="Proteomes" id="UP000069205">
    <property type="component" value="Chromosome"/>
</dbReference>
<dbReference type="InterPro" id="IPR015867">
    <property type="entry name" value="N-reg_PII/ATP_PRibTrfase_C"/>
</dbReference>
<keyword evidence="3" id="KW-1185">Reference proteome</keyword>
<protein>
    <submittedName>
        <fullName evidence="2">Divalent-cation tolerance protein CutA (Modular protein)</fullName>
    </submittedName>
</protein>
<dbReference type="STRING" id="42253.NITMOv2_4163"/>
<dbReference type="EMBL" id="CP011801">
    <property type="protein sequence ID" value="ALA60543.1"/>
    <property type="molecule type" value="Genomic_DNA"/>
</dbReference>
<dbReference type="Gene3D" id="3.30.70.120">
    <property type="match status" value="1"/>
</dbReference>
<sequence length="140" mass="15396">MLLSTGMQDSGARHLAYSNGPWVSSAFMGDAPHQVLIVFVTAESQMEAEKISNAVVESHAAACATVFPGVRSLYWWEGKLVNEEESVVLFKTTADRFPELQKIIRATHSYKVPEIIAVPVAAGLPQYLEWVRAETAPYGE</sequence>